<dbReference type="EMBL" id="CP002394">
    <property type="protein sequence ID" value="ADU30517.1"/>
    <property type="molecule type" value="Genomic_DNA"/>
</dbReference>
<gene>
    <name evidence="5" type="ordered locus">Bcell_2257</name>
</gene>
<evidence type="ECO:0000256" key="1">
    <source>
        <dbReference type="ARBA" id="ARBA00022448"/>
    </source>
</evidence>
<dbReference type="SMART" id="SM00382">
    <property type="entry name" value="AAA"/>
    <property type="match status" value="1"/>
</dbReference>
<dbReference type="InterPro" id="IPR051782">
    <property type="entry name" value="ABC_Transporter_VariousFunc"/>
</dbReference>
<dbReference type="GO" id="GO:0016887">
    <property type="term" value="F:ATP hydrolysis activity"/>
    <property type="evidence" value="ECO:0007669"/>
    <property type="project" value="InterPro"/>
</dbReference>
<evidence type="ECO:0000256" key="3">
    <source>
        <dbReference type="ARBA" id="ARBA00022840"/>
    </source>
</evidence>
<dbReference type="Gene3D" id="3.40.50.300">
    <property type="entry name" value="P-loop containing nucleotide triphosphate hydrolases"/>
    <property type="match status" value="1"/>
</dbReference>
<dbReference type="RefSeq" id="WP_013488852.1">
    <property type="nucleotide sequence ID" value="NC_014829.1"/>
</dbReference>
<keyword evidence="6" id="KW-1185">Reference proteome</keyword>
<reference evidence="5 6" key="1">
    <citation type="submission" date="2010-12" db="EMBL/GenBank/DDBJ databases">
        <title>Complete sequence of Bacillus cellulosilyticus DSM 2522.</title>
        <authorList>
            <consortium name="US DOE Joint Genome Institute"/>
            <person name="Lucas S."/>
            <person name="Copeland A."/>
            <person name="Lapidus A."/>
            <person name="Cheng J.-F."/>
            <person name="Bruce D."/>
            <person name="Goodwin L."/>
            <person name="Pitluck S."/>
            <person name="Chertkov O."/>
            <person name="Detter J.C."/>
            <person name="Han C."/>
            <person name="Tapia R."/>
            <person name="Land M."/>
            <person name="Hauser L."/>
            <person name="Jeffries C."/>
            <person name="Kyrpides N."/>
            <person name="Ivanova N."/>
            <person name="Mikhailova N."/>
            <person name="Brumm P."/>
            <person name="Mead D."/>
            <person name="Woyke T."/>
        </authorList>
    </citation>
    <scope>NUCLEOTIDE SEQUENCE [LARGE SCALE GENOMIC DNA]</scope>
    <source>
        <strain evidence="6">ATCC 21833 / DSM 2522 / FERM P-1141 / JCM 9156 / N-4</strain>
    </source>
</reference>
<dbReference type="Pfam" id="PF00005">
    <property type="entry name" value="ABC_tran"/>
    <property type="match status" value="1"/>
</dbReference>
<dbReference type="TCDB" id="9.A.22.1.8">
    <property type="family name" value="the putative bacillus transporter or unknown function (btuf) family"/>
</dbReference>
<dbReference type="InterPro" id="IPR003593">
    <property type="entry name" value="AAA+_ATPase"/>
</dbReference>
<evidence type="ECO:0000256" key="2">
    <source>
        <dbReference type="ARBA" id="ARBA00022741"/>
    </source>
</evidence>
<dbReference type="InterPro" id="IPR003439">
    <property type="entry name" value="ABC_transporter-like_ATP-bd"/>
</dbReference>
<evidence type="ECO:0000313" key="5">
    <source>
        <dbReference type="EMBL" id="ADU30517.1"/>
    </source>
</evidence>
<dbReference type="PROSITE" id="PS00211">
    <property type="entry name" value="ABC_TRANSPORTER_1"/>
    <property type="match status" value="1"/>
</dbReference>
<organism evidence="5 6">
    <name type="scientific">Evansella cellulosilytica (strain ATCC 21833 / DSM 2522 / FERM P-1141 / JCM 9156 / N-4)</name>
    <name type="common">Bacillus cellulosilyticus</name>
    <dbReference type="NCBI Taxonomy" id="649639"/>
    <lineage>
        <taxon>Bacteria</taxon>
        <taxon>Bacillati</taxon>
        <taxon>Bacillota</taxon>
        <taxon>Bacilli</taxon>
        <taxon>Bacillales</taxon>
        <taxon>Bacillaceae</taxon>
        <taxon>Evansella</taxon>
    </lineage>
</organism>
<dbReference type="SUPFAM" id="SSF52540">
    <property type="entry name" value="P-loop containing nucleoside triphosphate hydrolases"/>
    <property type="match status" value="1"/>
</dbReference>
<sequence>MIKLNEVKKQIDKNIQIGPLTFTINPGTVTALIGNNGAGKSTLIRMITGMVYTDSGNISRFNNSYDGETWKEFIGYVPQTIIGYERFSLKQVSELHAISFKSWDKNTFSRLVEKFDIPITKRFDALSVGMQKKALFILALSHHSKLLIMDEPLSGVDIEGQEQMRQEWITYLEEDPNRSILFATHVPDEVKEFADYIVCMKDGTISNSYEKDDLLQKFRKYWVNTKNDKIRNFPGVIHVVCNGTNYEVFSDNIEKTEESFKNENIEVISEQNVHFSDTLRLLLKMKGEFK</sequence>
<name>E6TQK6_EVAC2</name>
<keyword evidence="2" id="KW-0547">Nucleotide-binding</keyword>
<dbReference type="PANTHER" id="PTHR42939">
    <property type="entry name" value="ABC TRANSPORTER ATP-BINDING PROTEIN ALBC-RELATED"/>
    <property type="match status" value="1"/>
</dbReference>
<dbReference type="Proteomes" id="UP000001401">
    <property type="component" value="Chromosome"/>
</dbReference>
<dbReference type="InterPro" id="IPR027417">
    <property type="entry name" value="P-loop_NTPase"/>
</dbReference>
<evidence type="ECO:0000259" key="4">
    <source>
        <dbReference type="PROSITE" id="PS50893"/>
    </source>
</evidence>
<proteinExistence type="predicted"/>
<dbReference type="CDD" id="cd03230">
    <property type="entry name" value="ABC_DR_subfamily_A"/>
    <property type="match status" value="1"/>
</dbReference>
<dbReference type="eggNOG" id="COG1131">
    <property type="taxonomic scope" value="Bacteria"/>
</dbReference>
<dbReference type="PANTHER" id="PTHR42939:SF3">
    <property type="entry name" value="ABC TRANSPORTER ATP-BINDING COMPONENT"/>
    <property type="match status" value="1"/>
</dbReference>
<feature type="domain" description="ABC transporter" evidence="4">
    <location>
        <begin position="2"/>
        <end position="227"/>
    </location>
</feature>
<dbReference type="OrthoDB" id="2960217at2"/>
<keyword evidence="3" id="KW-0067">ATP-binding</keyword>
<keyword evidence="1" id="KW-0813">Transport</keyword>
<accession>E6TQK6</accession>
<evidence type="ECO:0000313" key="6">
    <source>
        <dbReference type="Proteomes" id="UP000001401"/>
    </source>
</evidence>
<protein>
    <submittedName>
        <fullName evidence="5">ABC transporter related protein</fullName>
    </submittedName>
</protein>
<dbReference type="STRING" id="649639.Bcell_2257"/>
<dbReference type="KEGG" id="bco:Bcell_2257"/>
<dbReference type="HOGENOM" id="CLU_000604_1_2_9"/>
<dbReference type="PROSITE" id="PS50893">
    <property type="entry name" value="ABC_TRANSPORTER_2"/>
    <property type="match status" value="1"/>
</dbReference>
<dbReference type="InterPro" id="IPR017871">
    <property type="entry name" value="ABC_transporter-like_CS"/>
</dbReference>
<dbReference type="AlphaFoldDB" id="E6TQK6"/>
<dbReference type="GO" id="GO:0005524">
    <property type="term" value="F:ATP binding"/>
    <property type="evidence" value="ECO:0007669"/>
    <property type="project" value="UniProtKB-KW"/>
</dbReference>